<dbReference type="GO" id="GO:0005886">
    <property type="term" value="C:plasma membrane"/>
    <property type="evidence" value="ECO:0007669"/>
    <property type="project" value="TreeGrafter"/>
</dbReference>
<evidence type="ECO:0008006" key="6">
    <source>
        <dbReference type="Google" id="ProtNLM"/>
    </source>
</evidence>
<dbReference type="PANTHER" id="PTHR21262">
    <property type="entry name" value="GUANOSINE-3',5'-BIS DIPHOSPHATE 3'-PYROPHOSPHOHYDROLASE"/>
    <property type="match status" value="1"/>
</dbReference>
<evidence type="ECO:0000313" key="4">
    <source>
        <dbReference type="EMBL" id="PJA40248.1"/>
    </source>
</evidence>
<reference evidence="5" key="1">
    <citation type="submission" date="2017-09" db="EMBL/GenBank/DDBJ databases">
        <title>Depth-based differentiation of microbial function through sediment-hosted aquifers and enrichment of novel symbionts in the deep terrestrial subsurface.</title>
        <authorList>
            <person name="Probst A.J."/>
            <person name="Ladd B."/>
            <person name="Jarett J.K."/>
            <person name="Geller-Mcgrath D.E."/>
            <person name="Sieber C.M.K."/>
            <person name="Emerson J.B."/>
            <person name="Anantharaman K."/>
            <person name="Thomas B.C."/>
            <person name="Malmstrom R."/>
            <person name="Stieglmeier M."/>
            <person name="Klingl A."/>
            <person name="Woyke T."/>
            <person name="Ryan C.M."/>
            <person name="Banfield J.F."/>
        </authorList>
    </citation>
    <scope>NUCLEOTIDE SEQUENCE [LARGE SCALE GENOMIC DNA]</scope>
</reference>
<dbReference type="CDD" id="cd05399">
    <property type="entry name" value="NT_Rel-Spo_like"/>
    <property type="match status" value="1"/>
</dbReference>
<dbReference type="Gene3D" id="3.30.460.10">
    <property type="entry name" value="Beta Polymerase, domain 2"/>
    <property type="match status" value="1"/>
</dbReference>
<evidence type="ECO:0000256" key="1">
    <source>
        <dbReference type="SAM" id="Coils"/>
    </source>
</evidence>
<name>A0A2M7X282_UNCKA</name>
<dbReference type="SUPFAM" id="SSF109604">
    <property type="entry name" value="HD-domain/PDEase-like"/>
    <property type="match status" value="1"/>
</dbReference>
<dbReference type="SUPFAM" id="SSF81301">
    <property type="entry name" value="Nucleotidyltransferase"/>
    <property type="match status" value="1"/>
</dbReference>
<proteinExistence type="predicted"/>
<feature type="coiled-coil region" evidence="1">
    <location>
        <begin position="184"/>
        <end position="211"/>
    </location>
</feature>
<dbReference type="SMART" id="SM00954">
    <property type="entry name" value="RelA_SpoT"/>
    <property type="match status" value="1"/>
</dbReference>
<dbReference type="Pfam" id="PF04607">
    <property type="entry name" value="RelA_SpoT"/>
    <property type="match status" value="1"/>
</dbReference>
<dbReference type="InterPro" id="IPR007685">
    <property type="entry name" value="RelA_SpoT"/>
</dbReference>
<dbReference type="EMBL" id="PFWY01000109">
    <property type="protein sequence ID" value="PJA40248.1"/>
    <property type="molecule type" value="Genomic_DNA"/>
</dbReference>
<dbReference type="GO" id="GO:0015969">
    <property type="term" value="P:guanosine tetraphosphate metabolic process"/>
    <property type="evidence" value="ECO:0007669"/>
    <property type="project" value="InterPro"/>
</dbReference>
<keyword evidence="1" id="KW-0175">Coiled coil</keyword>
<dbReference type="InterPro" id="IPR003607">
    <property type="entry name" value="HD/PDEase_dom"/>
</dbReference>
<dbReference type="PANTHER" id="PTHR21262:SF31">
    <property type="entry name" value="GTP PYROPHOSPHOKINASE"/>
    <property type="match status" value="1"/>
</dbReference>
<dbReference type="Gene3D" id="1.10.3210.10">
    <property type="entry name" value="Hypothetical protein af1432"/>
    <property type="match status" value="1"/>
</dbReference>
<dbReference type="Pfam" id="PF13328">
    <property type="entry name" value="HD_4"/>
    <property type="match status" value="1"/>
</dbReference>
<protein>
    <recommendedName>
        <fullName evidence="6">(P)ppGpp synthetase</fullName>
    </recommendedName>
</protein>
<comment type="caution">
    <text evidence="4">The sequence shown here is derived from an EMBL/GenBank/DDBJ whole genome shotgun (WGS) entry which is preliminary data.</text>
</comment>
<dbReference type="Proteomes" id="UP000230683">
    <property type="component" value="Unassembled WGS sequence"/>
</dbReference>
<dbReference type="AlphaFoldDB" id="A0A2M7X282"/>
<dbReference type="SMART" id="SM00471">
    <property type="entry name" value="HDc"/>
    <property type="match status" value="1"/>
</dbReference>
<gene>
    <name evidence="4" type="ORF">CO178_02495</name>
</gene>
<evidence type="ECO:0000259" key="3">
    <source>
        <dbReference type="SMART" id="SM00954"/>
    </source>
</evidence>
<evidence type="ECO:0000259" key="2">
    <source>
        <dbReference type="SMART" id="SM00471"/>
    </source>
</evidence>
<feature type="domain" description="RelA/SpoT" evidence="3">
    <location>
        <begin position="220"/>
        <end position="338"/>
    </location>
</feature>
<feature type="domain" description="HD/PDEase" evidence="2">
    <location>
        <begin position="26"/>
        <end position="138"/>
    </location>
</feature>
<evidence type="ECO:0000313" key="5">
    <source>
        <dbReference type="Proteomes" id="UP000230683"/>
    </source>
</evidence>
<dbReference type="InterPro" id="IPR043519">
    <property type="entry name" value="NT_sf"/>
</dbReference>
<organism evidence="4 5">
    <name type="scientific">candidate division WWE3 bacterium CG_4_9_14_3_um_filter_34_6</name>
    <dbReference type="NCBI Taxonomy" id="1975079"/>
    <lineage>
        <taxon>Bacteria</taxon>
        <taxon>Katanobacteria</taxon>
    </lineage>
</organism>
<accession>A0A2M7X282</accession>
<feature type="non-terminal residue" evidence="4">
    <location>
        <position position="379"/>
    </location>
</feature>
<sequence>MNEDLNLVTKALEFAKIAHAGQKRLNGEDFINHPIRVKNLLEEIGINDEKTLASAILHATMKVAGISKEEISKEFGEEIAFLLETLDNASDIILEKNETQSHSLHKLIIQMSKDIRVLLIRLADRVDNINTAHVLPTPDQKWIAQKAFEVYAPIAKAVGVYTFTRQLENQALKILEPQRYKRINDFLNNKFKNAEKHLNKASSEIEAFLKKEKLKYEISYRKKSIYSVHKKSAYGFDKGDFSSSENFDELKDLLGIMIKVENSKTCYEILAYIQQKWPIIQDEFDDYIAKPKQNGYKSLQVAIEIEPKLYCEIQMKTFEMHTYNEFGPASHLGYKYGGNKSGFTSAEWIKELIDQKDEINTTTGKGTRIKLFENEIFVF</sequence>